<organism evidence="2 3">
    <name type="scientific">Turicibacter faecis</name>
    <dbReference type="NCBI Taxonomy" id="2963365"/>
    <lineage>
        <taxon>Bacteria</taxon>
        <taxon>Bacillati</taxon>
        <taxon>Bacillota</taxon>
        <taxon>Erysipelotrichia</taxon>
        <taxon>Erysipelotrichales</taxon>
        <taxon>Turicibacteraceae</taxon>
        <taxon>Turicibacter</taxon>
    </lineage>
</organism>
<evidence type="ECO:0000259" key="1">
    <source>
        <dbReference type="Pfam" id="PF01609"/>
    </source>
</evidence>
<evidence type="ECO:0000313" key="3">
    <source>
        <dbReference type="Proteomes" id="UP001432099"/>
    </source>
</evidence>
<dbReference type="SUPFAM" id="SSF53098">
    <property type="entry name" value="Ribonuclease H-like"/>
    <property type="match status" value="1"/>
</dbReference>
<feature type="domain" description="Transposase IS4-like" evidence="1">
    <location>
        <begin position="104"/>
        <end position="345"/>
    </location>
</feature>
<sequence>MFMDSIISDSNSIFKFLKQLDLDLFLSKPQFNHVNQFLNLMIQENYQGKISAVKHCHRTSFGRFLTDSPWDEEAISHQIQTYVLSCIYQRSYQTQQPIYVMVDDTTCVKTKPSSRATHPIQGCSWHFSHLHHQHVYGHQFVALMLQCEDLILPYQIIPYEKEKQSKIELVRRALMELPKPPYKGYVLADSWYTCEALLQTAKQVGFHYLGAIKTNRIILPKGYRPNGIQLKQFAKTLSLHDLDLVTVGSERYYTYLYKGRIRGGHVVQIILSWPQTAPLEEKALRCFMSHDLKMSAKQLLKHYTKRWPIEIFFREVKQNFGMGNYQIRTLQGIKRLMLMIQFVYLYLKRITLNNRCLGDSLRQCQRKQKQELVKLIYHKAQKGVELKTIFEELKIA</sequence>
<gene>
    <name evidence="2" type="ORF">T23_09280</name>
</gene>
<dbReference type="InterPro" id="IPR039365">
    <property type="entry name" value="IS701-like"/>
</dbReference>
<dbReference type="Pfam" id="PF01609">
    <property type="entry name" value="DDE_Tnp_1"/>
    <property type="match status" value="1"/>
</dbReference>
<dbReference type="PANTHER" id="PTHR33627">
    <property type="entry name" value="TRANSPOSASE"/>
    <property type="match status" value="1"/>
</dbReference>
<dbReference type="InterPro" id="IPR012337">
    <property type="entry name" value="RNaseH-like_sf"/>
</dbReference>
<dbReference type="InterPro" id="IPR002559">
    <property type="entry name" value="Transposase_11"/>
</dbReference>
<keyword evidence="3" id="KW-1185">Reference proteome</keyword>
<proteinExistence type="predicted"/>
<reference evidence="2" key="1">
    <citation type="journal article" date="2024" name="Int. J. Syst. Evol. Microbiol.">
        <title>Turicibacter faecis sp. nov., isolated from faeces of heart failure mouse model.</title>
        <authorList>
            <person name="Imamura Y."/>
            <person name="Motooka D."/>
            <person name="Nakajima Y."/>
            <person name="Ito S."/>
            <person name="Kitakaze M."/>
            <person name="Iida T."/>
            <person name="Nakamura S."/>
        </authorList>
    </citation>
    <scope>NUCLEOTIDE SEQUENCE</scope>
    <source>
        <strain evidence="2">TC023</strain>
    </source>
</reference>
<dbReference type="Proteomes" id="UP001432099">
    <property type="component" value="Chromosome"/>
</dbReference>
<dbReference type="RefSeq" id="WP_161832744.1">
    <property type="nucleotide sequence ID" value="NZ_AP028127.1"/>
</dbReference>
<protein>
    <submittedName>
        <fullName evidence="2">Transposase</fullName>
    </submittedName>
</protein>
<name>A0ABM8IHW4_9FIRM</name>
<dbReference type="PANTHER" id="PTHR33627:SF1">
    <property type="entry name" value="TRANSPOSASE"/>
    <property type="match status" value="1"/>
</dbReference>
<evidence type="ECO:0000313" key="2">
    <source>
        <dbReference type="EMBL" id="BEH90826.1"/>
    </source>
</evidence>
<accession>A0ABM8IHW4</accession>
<dbReference type="EMBL" id="AP028127">
    <property type="protein sequence ID" value="BEH90826.1"/>
    <property type="molecule type" value="Genomic_DNA"/>
</dbReference>
<dbReference type="Gene3D" id="3.90.350.10">
    <property type="entry name" value="Transposase Inhibitor Protein From Tn5, Chain A, domain 1"/>
    <property type="match status" value="1"/>
</dbReference>